<evidence type="ECO:0000256" key="6">
    <source>
        <dbReference type="ARBA" id="ARBA00022989"/>
    </source>
</evidence>
<name>A0A0G1XMC4_9BACT</name>
<evidence type="ECO:0000256" key="2">
    <source>
        <dbReference type="ARBA" id="ARBA00010441"/>
    </source>
</evidence>
<keyword evidence="10" id="KW-1208">Phospholipid metabolism</keyword>
<keyword evidence="5 12" id="KW-0812">Transmembrane</keyword>
<comment type="caution">
    <text evidence="13">The sequence shown here is derived from an EMBL/GenBank/DDBJ whole genome shotgun (WGS) entry which is preliminary data.</text>
</comment>
<evidence type="ECO:0000256" key="1">
    <source>
        <dbReference type="ARBA" id="ARBA00004141"/>
    </source>
</evidence>
<dbReference type="InterPro" id="IPR004570">
    <property type="entry name" value="Phosphatidylglycerol_P_synth"/>
</dbReference>
<evidence type="ECO:0000256" key="7">
    <source>
        <dbReference type="ARBA" id="ARBA00023098"/>
    </source>
</evidence>
<dbReference type="GO" id="GO:0008444">
    <property type="term" value="F:CDP-diacylglycerol-glycerol-3-phosphate 3-phosphatidyltransferase activity"/>
    <property type="evidence" value="ECO:0007669"/>
    <property type="project" value="InterPro"/>
</dbReference>
<evidence type="ECO:0000256" key="3">
    <source>
        <dbReference type="ARBA" id="ARBA00022516"/>
    </source>
</evidence>
<evidence type="ECO:0000256" key="11">
    <source>
        <dbReference type="RuleBase" id="RU003750"/>
    </source>
</evidence>
<keyword evidence="6 12" id="KW-1133">Transmembrane helix</keyword>
<proteinExistence type="inferred from homology"/>
<reference evidence="13 14" key="1">
    <citation type="journal article" date="2015" name="Nature">
        <title>rRNA introns, odd ribosomes, and small enigmatic genomes across a large radiation of phyla.</title>
        <authorList>
            <person name="Brown C.T."/>
            <person name="Hug L.A."/>
            <person name="Thomas B.C."/>
            <person name="Sharon I."/>
            <person name="Castelle C.J."/>
            <person name="Singh A."/>
            <person name="Wilkins M.J."/>
            <person name="Williams K.H."/>
            <person name="Banfield J.F."/>
        </authorList>
    </citation>
    <scope>NUCLEOTIDE SEQUENCE [LARGE SCALE GENOMIC DNA]</scope>
</reference>
<comment type="similarity">
    <text evidence="2 11">Belongs to the CDP-alcohol phosphatidyltransferase class-I family.</text>
</comment>
<evidence type="ECO:0000256" key="8">
    <source>
        <dbReference type="ARBA" id="ARBA00023136"/>
    </source>
</evidence>
<dbReference type="EMBL" id="LCRI01000039">
    <property type="protein sequence ID" value="KKW32020.1"/>
    <property type="molecule type" value="Genomic_DNA"/>
</dbReference>
<evidence type="ECO:0000256" key="4">
    <source>
        <dbReference type="ARBA" id="ARBA00022679"/>
    </source>
</evidence>
<keyword evidence="7" id="KW-0443">Lipid metabolism</keyword>
<comment type="subcellular location">
    <subcellularLocation>
        <location evidence="1">Membrane</location>
        <topology evidence="1">Multi-pass membrane protein</topology>
    </subcellularLocation>
</comment>
<keyword evidence="3" id="KW-0444">Lipid biosynthesis</keyword>
<gene>
    <name evidence="13" type="ORF">UY77_C0039G0004</name>
</gene>
<feature type="transmembrane region" description="Helical" evidence="12">
    <location>
        <begin position="111"/>
        <end position="130"/>
    </location>
</feature>
<dbReference type="Proteomes" id="UP000034711">
    <property type="component" value="Unassembled WGS sequence"/>
</dbReference>
<keyword evidence="9" id="KW-0594">Phospholipid biosynthesis</keyword>
<feature type="transmembrane region" description="Helical" evidence="12">
    <location>
        <begin position="142"/>
        <end position="163"/>
    </location>
</feature>
<accession>A0A0G1XMC4</accession>
<evidence type="ECO:0000313" key="14">
    <source>
        <dbReference type="Proteomes" id="UP000034711"/>
    </source>
</evidence>
<evidence type="ECO:0000256" key="9">
    <source>
        <dbReference type="ARBA" id="ARBA00023209"/>
    </source>
</evidence>
<feature type="transmembrane region" description="Helical" evidence="12">
    <location>
        <begin position="169"/>
        <end position="192"/>
    </location>
</feature>
<feature type="transmembrane region" description="Helical" evidence="12">
    <location>
        <begin position="44"/>
        <end position="66"/>
    </location>
</feature>
<dbReference type="GO" id="GO:0016020">
    <property type="term" value="C:membrane"/>
    <property type="evidence" value="ECO:0007669"/>
    <property type="project" value="UniProtKB-SubCell"/>
</dbReference>
<dbReference type="PIRSF" id="PIRSF000847">
    <property type="entry name" value="Phos_ph_gly_syn"/>
    <property type="match status" value="1"/>
</dbReference>
<dbReference type="PROSITE" id="PS00379">
    <property type="entry name" value="CDP_ALCOHOL_P_TRANSF"/>
    <property type="match status" value="1"/>
</dbReference>
<dbReference type="InterPro" id="IPR048254">
    <property type="entry name" value="CDP_ALCOHOL_P_TRANSF_CS"/>
</dbReference>
<dbReference type="Gene3D" id="1.20.120.1760">
    <property type="match status" value="1"/>
</dbReference>
<dbReference type="InterPro" id="IPR050324">
    <property type="entry name" value="CDP-alcohol_PTase-I"/>
</dbReference>
<dbReference type="PANTHER" id="PTHR14269:SF62">
    <property type="entry name" value="CDP-DIACYLGLYCEROL--GLYCEROL-3-PHOSPHATE 3-PHOSPHATIDYLTRANSFERASE 1, CHLOROPLASTIC"/>
    <property type="match status" value="1"/>
</dbReference>
<dbReference type="InterPro" id="IPR043130">
    <property type="entry name" value="CDP-OH_PTrfase_TM_dom"/>
</dbReference>
<dbReference type="InterPro" id="IPR000462">
    <property type="entry name" value="CDP-OH_P_trans"/>
</dbReference>
<evidence type="ECO:0000256" key="12">
    <source>
        <dbReference type="SAM" id="Phobius"/>
    </source>
</evidence>
<dbReference type="PANTHER" id="PTHR14269">
    <property type="entry name" value="CDP-DIACYLGLYCEROL--GLYCEROL-3-PHOSPHATE 3-PHOSPHATIDYLTRANSFERASE-RELATED"/>
    <property type="match status" value="1"/>
</dbReference>
<dbReference type="GO" id="GO:0046474">
    <property type="term" value="P:glycerophospholipid biosynthetic process"/>
    <property type="evidence" value="ECO:0007669"/>
    <property type="project" value="TreeGrafter"/>
</dbReference>
<evidence type="ECO:0000313" key="13">
    <source>
        <dbReference type="EMBL" id="KKW32020.1"/>
    </source>
</evidence>
<sequence>MAFERDPHKLFPHDHLLKHTVLHLIPNSVTPNAVTALRFILTPLVFWFLSIGDYAVGFPLFLFTAFTDALDGTIARVRNKITPWGTFYDPVADKILIGGVVLLIVATHINWTFALVILGIELLIVIGGYWRRSKGTVMSANIFGKMKMLFQVVGVTLLLLAVWTGHTAFFLPASIAVLLLAIGLAIVSLFTYGL</sequence>
<evidence type="ECO:0000256" key="10">
    <source>
        <dbReference type="ARBA" id="ARBA00023264"/>
    </source>
</evidence>
<evidence type="ECO:0000256" key="5">
    <source>
        <dbReference type="ARBA" id="ARBA00022692"/>
    </source>
</evidence>
<dbReference type="Pfam" id="PF01066">
    <property type="entry name" value="CDP-OH_P_transf"/>
    <property type="match status" value="1"/>
</dbReference>
<dbReference type="AlphaFoldDB" id="A0A0G1XMC4"/>
<keyword evidence="8 12" id="KW-0472">Membrane</keyword>
<keyword evidence="4 11" id="KW-0808">Transferase</keyword>
<organism evidence="13 14">
    <name type="scientific">Candidatus Uhrbacteria bacterium GW2011_GWA2_53_10</name>
    <dbReference type="NCBI Taxonomy" id="1618980"/>
    <lineage>
        <taxon>Bacteria</taxon>
        <taxon>Candidatus Uhriibacteriota</taxon>
    </lineage>
</organism>
<protein>
    <submittedName>
        <fullName evidence="13">CDP-alcohol phosphatidyltransferase</fullName>
    </submittedName>
</protein>